<sequence length="39" mass="4388">MVGEYSNQHLHNHCEGVKSAADCVKNSYLEHLNDNFLLG</sequence>
<dbReference type="EMBL" id="AHCD03000020">
    <property type="protein sequence ID" value="KAF7788964.1"/>
    <property type="molecule type" value="Genomic_DNA"/>
</dbReference>
<dbReference type="AlphaFoldDB" id="A0A8T0CDU7"/>
<gene>
    <name evidence="1" type="ORF">PRUB_a2076</name>
</gene>
<organism evidence="1 2">
    <name type="scientific">Pseudoalteromonas rubra</name>
    <dbReference type="NCBI Taxonomy" id="43658"/>
    <lineage>
        <taxon>Bacteria</taxon>
        <taxon>Pseudomonadati</taxon>
        <taxon>Pseudomonadota</taxon>
        <taxon>Gammaproteobacteria</taxon>
        <taxon>Alteromonadales</taxon>
        <taxon>Pseudoalteromonadaceae</taxon>
        <taxon>Pseudoalteromonas</taxon>
    </lineage>
</organism>
<dbReference type="Proteomes" id="UP000016480">
    <property type="component" value="Unassembled WGS sequence"/>
</dbReference>
<proteinExistence type="predicted"/>
<evidence type="ECO:0000313" key="2">
    <source>
        <dbReference type="Proteomes" id="UP000016480"/>
    </source>
</evidence>
<comment type="caution">
    <text evidence="1">The sequence shown here is derived from an EMBL/GenBank/DDBJ whole genome shotgun (WGS) entry which is preliminary data.</text>
</comment>
<accession>A0A8T0CDU7</accession>
<protein>
    <submittedName>
        <fullName evidence="1">Uncharacterized protein</fullName>
    </submittedName>
</protein>
<reference evidence="1 2" key="1">
    <citation type="journal article" date="2012" name="J. Bacteriol.">
        <title>Genome sequence of the cycloprodigiosin-producing bacterial strain Pseudoalteromonas rubra ATCC 29570(T).</title>
        <authorList>
            <person name="Xie B.B."/>
            <person name="Shu Y.L."/>
            <person name="Qin Q.L."/>
            <person name="Rong J.C."/>
            <person name="Zhang X.Y."/>
            <person name="Chen X.L."/>
            <person name="Zhou B.C."/>
            <person name="Zhang Y.Z."/>
        </authorList>
    </citation>
    <scope>NUCLEOTIDE SEQUENCE [LARGE SCALE GENOMIC DNA]</scope>
    <source>
        <strain evidence="1 2">DSM 6842</strain>
    </source>
</reference>
<evidence type="ECO:0000313" key="1">
    <source>
        <dbReference type="EMBL" id="KAF7788964.1"/>
    </source>
</evidence>
<name>A0A8T0CDU7_9GAMM</name>